<evidence type="ECO:0000313" key="2">
    <source>
        <dbReference type="Proteomes" id="UP000308600"/>
    </source>
</evidence>
<accession>A0ACD3BAG8</accession>
<organism evidence="1 2">
    <name type="scientific">Pluteus cervinus</name>
    <dbReference type="NCBI Taxonomy" id="181527"/>
    <lineage>
        <taxon>Eukaryota</taxon>
        <taxon>Fungi</taxon>
        <taxon>Dikarya</taxon>
        <taxon>Basidiomycota</taxon>
        <taxon>Agaricomycotina</taxon>
        <taxon>Agaricomycetes</taxon>
        <taxon>Agaricomycetidae</taxon>
        <taxon>Agaricales</taxon>
        <taxon>Pluteineae</taxon>
        <taxon>Pluteaceae</taxon>
        <taxon>Pluteus</taxon>
    </lineage>
</organism>
<keyword evidence="2" id="KW-1185">Reference proteome</keyword>
<gene>
    <name evidence="1" type="ORF">BDN72DRAFT_955485</name>
</gene>
<dbReference type="EMBL" id="ML208266">
    <property type="protein sequence ID" value="TFK74825.1"/>
    <property type="molecule type" value="Genomic_DNA"/>
</dbReference>
<evidence type="ECO:0000313" key="1">
    <source>
        <dbReference type="EMBL" id="TFK74825.1"/>
    </source>
</evidence>
<sequence>MPLDTSSYLVSQGWSGKGTALRQGAIIRPLAIPQKRTLAGVGKDRDEAFPFWDHVFSAASKSIQIKVSDSDADEDEEDTTSPPQSLALTTTGILSNRRPAMGTPASSSTPSGTSTPNGGRDTPTTASLTPQLGLLTIAKRDAAKRGLYSRFFRGPILAPEPPMDDTSPCNTEPEHPVHPVEGPSVVKSDITKSTYNAQVTVLTVEDIVAAHLPQHKISQKRKKGDDVENEADKKKKRKEKVGDKTKEGRRKAKEARAADRQKSATTTP</sequence>
<protein>
    <submittedName>
        <fullName evidence="1">Uncharacterized protein</fullName>
    </submittedName>
</protein>
<dbReference type="Proteomes" id="UP000308600">
    <property type="component" value="Unassembled WGS sequence"/>
</dbReference>
<proteinExistence type="predicted"/>
<reference evidence="1 2" key="1">
    <citation type="journal article" date="2019" name="Nat. Ecol. Evol.">
        <title>Megaphylogeny resolves global patterns of mushroom evolution.</title>
        <authorList>
            <person name="Varga T."/>
            <person name="Krizsan K."/>
            <person name="Foldi C."/>
            <person name="Dima B."/>
            <person name="Sanchez-Garcia M."/>
            <person name="Sanchez-Ramirez S."/>
            <person name="Szollosi G.J."/>
            <person name="Szarkandi J.G."/>
            <person name="Papp V."/>
            <person name="Albert L."/>
            <person name="Andreopoulos W."/>
            <person name="Angelini C."/>
            <person name="Antonin V."/>
            <person name="Barry K.W."/>
            <person name="Bougher N.L."/>
            <person name="Buchanan P."/>
            <person name="Buyck B."/>
            <person name="Bense V."/>
            <person name="Catcheside P."/>
            <person name="Chovatia M."/>
            <person name="Cooper J."/>
            <person name="Damon W."/>
            <person name="Desjardin D."/>
            <person name="Finy P."/>
            <person name="Geml J."/>
            <person name="Haridas S."/>
            <person name="Hughes K."/>
            <person name="Justo A."/>
            <person name="Karasinski D."/>
            <person name="Kautmanova I."/>
            <person name="Kiss B."/>
            <person name="Kocsube S."/>
            <person name="Kotiranta H."/>
            <person name="LaButti K.M."/>
            <person name="Lechner B.E."/>
            <person name="Liimatainen K."/>
            <person name="Lipzen A."/>
            <person name="Lukacs Z."/>
            <person name="Mihaltcheva S."/>
            <person name="Morgado L.N."/>
            <person name="Niskanen T."/>
            <person name="Noordeloos M.E."/>
            <person name="Ohm R.A."/>
            <person name="Ortiz-Santana B."/>
            <person name="Ovrebo C."/>
            <person name="Racz N."/>
            <person name="Riley R."/>
            <person name="Savchenko A."/>
            <person name="Shiryaev A."/>
            <person name="Soop K."/>
            <person name="Spirin V."/>
            <person name="Szebenyi C."/>
            <person name="Tomsovsky M."/>
            <person name="Tulloss R.E."/>
            <person name="Uehling J."/>
            <person name="Grigoriev I.V."/>
            <person name="Vagvolgyi C."/>
            <person name="Papp T."/>
            <person name="Martin F.M."/>
            <person name="Miettinen O."/>
            <person name="Hibbett D.S."/>
            <person name="Nagy L.G."/>
        </authorList>
    </citation>
    <scope>NUCLEOTIDE SEQUENCE [LARGE SCALE GENOMIC DNA]</scope>
    <source>
        <strain evidence="1 2">NL-1719</strain>
    </source>
</reference>
<name>A0ACD3BAG8_9AGAR</name>